<dbReference type="EC" id="3.1.26.4" evidence="2"/>
<organism evidence="4 5">
    <name type="scientific">Columbina picui</name>
    <name type="common">Picui ground-dove</name>
    <dbReference type="NCBI Taxonomy" id="115618"/>
    <lineage>
        <taxon>Eukaryota</taxon>
        <taxon>Metazoa</taxon>
        <taxon>Chordata</taxon>
        <taxon>Craniata</taxon>
        <taxon>Vertebrata</taxon>
        <taxon>Euteleostomi</taxon>
        <taxon>Archelosauria</taxon>
        <taxon>Archosauria</taxon>
        <taxon>Dinosauria</taxon>
        <taxon>Saurischia</taxon>
        <taxon>Theropoda</taxon>
        <taxon>Coelurosauria</taxon>
        <taxon>Aves</taxon>
        <taxon>Neognathae</taxon>
        <taxon>Neoaves</taxon>
        <taxon>Columbimorphae</taxon>
        <taxon>Columbiformes</taxon>
        <taxon>Columbidae</taxon>
        <taxon>Columbina</taxon>
    </lineage>
</organism>
<dbReference type="InterPro" id="IPR051320">
    <property type="entry name" value="Viral_Replic_Matur_Polypro"/>
</dbReference>
<dbReference type="AlphaFoldDB" id="A0A7K4S6P8"/>
<feature type="non-terminal residue" evidence="4">
    <location>
        <position position="212"/>
    </location>
</feature>
<comment type="caution">
    <text evidence="4">The sequence shown here is derived from an EMBL/GenBank/DDBJ whole genome shotgun (WGS) entry which is preliminary data.</text>
</comment>
<comment type="similarity">
    <text evidence="1">Belongs to the beta type-B retroviral polymerase family. HERV class-II K(HML-2) pol subfamily.</text>
</comment>
<dbReference type="InterPro" id="IPR000477">
    <property type="entry name" value="RT_dom"/>
</dbReference>
<evidence type="ECO:0000256" key="2">
    <source>
        <dbReference type="ARBA" id="ARBA00012180"/>
    </source>
</evidence>
<name>A0A7K4S6P8_COLPI</name>
<dbReference type="EMBL" id="VYZG01001693">
    <property type="protein sequence ID" value="NWQ81406.1"/>
    <property type="molecule type" value="Genomic_DNA"/>
</dbReference>
<accession>A0A7K4S6P8</accession>
<dbReference type="GO" id="GO:0004523">
    <property type="term" value="F:RNA-DNA hybrid ribonuclease activity"/>
    <property type="evidence" value="ECO:0007669"/>
    <property type="project" value="UniProtKB-EC"/>
</dbReference>
<dbReference type="InterPro" id="IPR043128">
    <property type="entry name" value="Rev_trsase/Diguanyl_cyclase"/>
</dbReference>
<dbReference type="Pfam" id="PF00078">
    <property type="entry name" value="RVT_1"/>
    <property type="match status" value="1"/>
</dbReference>
<reference evidence="4 5" key="1">
    <citation type="submission" date="2019-09" db="EMBL/GenBank/DDBJ databases">
        <title>Bird 10,000 Genomes (B10K) Project - Family phase.</title>
        <authorList>
            <person name="Zhang G."/>
        </authorList>
    </citation>
    <scope>NUCLEOTIDE SEQUENCE [LARGE SCALE GENOMIC DNA]</scope>
    <source>
        <strain evidence="4">B10K-DU-021-26</strain>
        <tissue evidence="4">Mixed tissue sample</tissue>
    </source>
</reference>
<dbReference type="PANTHER" id="PTHR33064">
    <property type="entry name" value="POL PROTEIN"/>
    <property type="match status" value="1"/>
</dbReference>
<evidence type="ECO:0000313" key="5">
    <source>
        <dbReference type="Proteomes" id="UP000530263"/>
    </source>
</evidence>
<keyword evidence="5" id="KW-1185">Reference proteome</keyword>
<gene>
    <name evidence="4" type="primary">Tf29_0</name>
    <name evidence="4" type="ORF">COLPIC_R05150</name>
</gene>
<protein>
    <recommendedName>
        <fullName evidence="2">ribonuclease H</fullName>
        <ecNumber evidence="2">3.1.26.4</ecNumber>
    </recommendedName>
</protein>
<feature type="non-terminal residue" evidence="4">
    <location>
        <position position="1"/>
    </location>
</feature>
<proteinExistence type="inferred from homology"/>
<dbReference type="Proteomes" id="UP000530263">
    <property type="component" value="Unassembled WGS sequence"/>
</dbReference>
<evidence type="ECO:0000313" key="4">
    <source>
        <dbReference type="EMBL" id="NWQ81406.1"/>
    </source>
</evidence>
<dbReference type="PROSITE" id="PS50878">
    <property type="entry name" value="RT_POL"/>
    <property type="match status" value="1"/>
</dbReference>
<sequence length="212" mass="24222">ATIDVKDMFFMIPLQPEDRDRFAFSWEGQQYAFTQLPQGYKHSPTLVHHALAQELEKIPKPEGIAVYQYIDDILVGGNETTEEGTAQQNIISHFKNLGLQIPPEKVQKPSQEVKFPGIWWKGGMTGVPPDTLTSLDQIKMPESRKDLQHVLGLLVFWRKHIPDFSIIARPLYDLLKKGIKWEWTASQEEALRFLIFEATAHQALGPIHPTDP</sequence>
<dbReference type="OrthoDB" id="9950135at2759"/>
<dbReference type="PANTHER" id="PTHR33064:SF37">
    <property type="entry name" value="RIBONUCLEASE H"/>
    <property type="match status" value="1"/>
</dbReference>
<evidence type="ECO:0000256" key="1">
    <source>
        <dbReference type="ARBA" id="ARBA00010879"/>
    </source>
</evidence>
<dbReference type="Gene3D" id="3.30.70.270">
    <property type="match status" value="2"/>
</dbReference>
<evidence type="ECO:0000259" key="3">
    <source>
        <dbReference type="PROSITE" id="PS50878"/>
    </source>
</evidence>
<dbReference type="InterPro" id="IPR043502">
    <property type="entry name" value="DNA/RNA_pol_sf"/>
</dbReference>
<feature type="domain" description="Reverse transcriptase" evidence="3">
    <location>
        <begin position="1"/>
        <end position="120"/>
    </location>
</feature>
<dbReference type="Gene3D" id="3.10.10.10">
    <property type="entry name" value="HIV Type 1 Reverse Transcriptase, subunit A, domain 1"/>
    <property type="match status" value="1"/>
</dbReference>
<dbReference type="SUPFAM" id="SSF56672">
    <property type="entry name" value="DNA/RNA polymerases"/>
    <property type="match status" value="1"/>
</dbReference>